<evidence type="ECO:0000256" key="4">
    <source>
        <dbReference type="ARBA" id="ARBA00022679"/>
    </source>
</evidence>
<dbReference type="InterPro" id="IPR003594">
    <property type="entry name" value="HATPase_dom"/>
</dbReference>
<keyword evidence="9" id="KW-0472">Membrane</keyword>
<dbReference type="Gene3D" id="1.10.287.130">
    <property type="match status" value="1"/>
</dbReference>
<sequence length="554" mass="62453">MNVIEISMIISLSAITCVTCVYGYLYLQYRQRYLALWMISWAMCLIRSFFLRVSYSELSLPAFLGFAVLMIIASFILLYGTVEFLEKKLHPVWWFITVITIGISSIATLAALPFYLRVLPACLFIGAVYCWTGILLLRHAGIQGWGKNITGAAFIILGIHMMDLPFFIEVAWFAPFGFMLDAALRLMIAIGTLIVYFEKTRRDLEVKEKHYRLLAENAVDVIYRYRLAPLAGFEYISPSITKLTGYSPEEFQARADIMRTIVYPDDWPLLEMVMADVAAAVQPLVMRFVHRDGRAIWVEQTLAPLLSEDGSCVGFEGIVRDVSARKALEQDVARLESLNAVGQMAASMAHEVRNPMTTISGYLQIFSRKKEFVNYQGQLNQLLAELDRINQIIKEYLALSQNKMADMRLVQLNTIIESLYPLVTADAVAACKEIVLDLGDIPAVYIDAKEIRQLILNLVRNGLEAMDDTGYSLTLRTYADNDAVVFTVRDQGKGIPQNVLANLGRPFFTTKQNGTGLGLATCYRIANRHQAKIEVDTSSRGTTFIVRFKIPKEI</sequence>
<dbReference type="KEGG" id="mana:MAMMFC1_00740"/>
<dbReference type="Pfam" id="PF02518">
    <property type="entry name" value="HATPase_c"/>
    <property type="match status" value="1"/>
</dbReference>
<dbReference type="Gene3D" id="3.30.450.20">
    <property type="entry name" value="PAS domain"/>
    <property type="match status" value="1"/>
</dbReference>
<dbReference type="Gene3D" id="3.30.565.10">
    <property type="entry name" value="Histidine kinase-like ATPase, C-terminal domain"/>
    <property type="match status" value="1"/>
</dbReference>
<dbReference type="SUPFAM" id="SSF55874">
    <property type="entry name" value="ATPase domain of HSP90 chaperone/DNA topoisomerase II/histidine kinase"/>
    <property type="match status" value="1"/>
</dbReference>
<dbReference type="GO" id="GO:0005524">
    <property type="term" value="F:ATP binding"/>
    <property type="evidence" value="ECO:0007669"/>
    <property type="project" value="UniProtKB-KW"/>
</dbReference>
<evidence type="ECO:0000256" key="3">
    <source>
        <dbReference type="ARBA" id="ARBA00022553"/>
    </source>
</evidence>
<evidence type="ECO:0000259" key="12">
    <source>
        <dbReference type="PROSITE" id="PS50113"/>
    </source>
</evidence>
<dbReference type="PRINTS" id="PR00344">
    <property type="entry name" value="BCTRLSENSOR"/>
</dbReference>
<evidence type="ECO:0000313" key="13">
    <source>
        <dbReference type="EMBL" id="BBB90092.1"/>
    </source>
</evidence>
<keyword evidence="14" id="KW-1185">Reference proteome</keyword>
<feature type="transmembrane region" description="Helical" evidence="9">
    <location>
        <begin position="6"/>
        <end position="27"/>
    </location>
</feature>
<organism evidence="13 14">
    <name type="scientific">Methylomusa anaerophila</name>
    <dbReference type="NCBI Taxonomy" id="1930071"/>
    <lineage>
        <taxon>Bacteria</taxon>
        <taxon>Bacillati</taxon>
        <taxon>Bacillota</taxon>
        <taxon>Negativicutes</taxon>
        <taxon>Selenomonadales</taxon>
        <taxon>Sporomusaceae</taxon>
        <taxon>Methylomusa</taxon>
    </lineage>
</organism>
<keyword evidence="3" id="KW-0597">Phosphoprotein</keyword>
<dbReference type="PROSITE" id="PS50112">
    <property type="entry name" value="PAS"/>
    <property type="match status" value="1"/>
</dbReference>
<keyword evidence="7" id="KW-0067">ATP-binding</keyword>
<keyword evidence="5" id="KW-0547">Nucleotide-binding</keyword>
<dbReference type="InterPro" id="IPR035965">
    <property type="entry name" value="PAS-like_dom_sf"/>
</dbReference>
<feature type="domain" description="Histidine kinase" evidence="10">
    <location>
        <begin position="347"/>
        <end position="552"/>
    </location>
</feature>
<dbReference type="InterPro" id="IPR013655">
    <property type="entry name" value="PAS_fold_3"/>
</dbReference>
<dbReference type="InterPro" id="IPR004358">
    <property type="entry name" value="Sig_transdc_His_kin-like_C"/>
</dbReference>
<accession>A0A348AG94</accession>
<dbReference type="CDD" id="cd00082">
    <property type="entry name" value="HisKA"/>
    <property type="match status" value="1"/>
</dbReference>
<keyword evidence="8" id="KW-0902">Two-component regulatory system</keyword>
<feature type="transmembrane region" description="Helical" evidence="9">
    <location>
        <begin position="174"/>
        <end position="197"/>
    </location>
</feature>
<dbReference type="SMART" id="SM00387">
    <property type="entry name" value="HATPase_c"/>
    <property type="match status" value="1"/>
</dbReference>
<feature type="transmembrane region" description="Helical" evidence="9">
    <location>
        <begin position="118"/>
        <end position="137"/>
    </location>
</feature>
<evidence type="ECO:0000256" key="6">
    <source>
        <dbReference type="ARBA" id="ARBA00022777"/>
    </source>
</evidence>
<evidence type="ECO:0000256" key="2">
    <source>
        <dbReference type="ARBA" id="ARBA00012438"/>
    </source>
</evidence>
<dbReference type="InterPro" id="IPR036097">
    <property type="entry name" value="HisK_dim/P_sf"/>
</dbReference>
<dbReference type="NCBIfam" id="TIGR00229">
    <property type="entry name" value="sensory_box"/>
    <property type="match status" value="1"/>
</dbReference>
<gene>
    <name evidence="13" type="primary">kinE_2</name>
    <name evidence="13" type="ORF">MAMMFC1_00740</name>
</gene>
<dbReference type="EC" id="2.7.13.3" evidence="2"/>
<dbReference type="PANTHER" id="PTHR43065:SF46">
    <property type="entry name" value="C4-DICARBOXYLATE TRANSPORT SENSOR PROTEIN DCTB"/>
    <property type="match status" value="1"/>
</dbReference>
<dbReference type="InterPro" id="IPR003661">
    <property type="entry name" value="HisK_dim/P_dom"/>
</dbReference>
<keyword evidence="9" id="KW-0812">Transmembrane</keyword>
<evidence type="ECO:0000256" key="9">
    <source>
        <dbReference type="SAM" id="Phobius"/>
    </source>
</evidence>
<comment type="catalytic activity">
    <reaction evidence="1">
        <text>ATP + protein L-histidine = ADP + protein N-phospho-L-histidine.</text>
        <dbReference type="EC" id="2.7.13.3"/>
    </reaction>
</comment>
<dbReference type="AlphaFoldDB" id="A0A348AG94"/>
<feature type="domain" description="PAS" evidence="11">
    <location>
        <begin position="207"/>
        <end position="266"/>
    </location>
</feature>
<keyword evidence="6 13" id="KW-0418">Kinase</keyword>
<dbReference type="SUPFAM" id="SSF47384">
    <property type="entry name" value="Homodimeric domain of signal transducing histidine kinase"/>
    <property type="match status" value="1"/>
</dbReference>
<evidence type="ECO:0000259" key="10">
    <source>
        <dbReference type="PROSITE" id="PS50109"/>
    </source>
</evidence>
<proteinExistence type="predicted"/>
<evidence type="ECO:0000256" key="1">
    <source>
        <dbReference type="ARBA" id="ARBA00000085"/>
    </source>
</evidence>
<dbReference type="InterPro" id="IPR000014">
    <property type="entry name" value="PAS"/>
</dbReference>
<feature type="transmembrane region" description="Helical" evidence="9">
    <location>
        <begin position="34"/>
        <end position="55"/>
    </location>
</feature>
<dbReference type="Proteomes" id="UP000276437">
    <property type="component" value="Chromosome"/>
</dbReference>
<evidence type="ECO:0000256" key="5">
    <source>
        <dbReference type="ARBA" id="ARBA00022741"/>
    </source>
</evidence>
<feature type="transmembrane region" description="Helical" evidence="9">
    <location>
        <begin position="92"/>
        <end position="112"/>
    </location>
</feature>
<dbReference type="InterPro" id="IPR000700">
    <property type="entry name" value="PAS-assoc_C"/>
</dbReference>
<dbReference type="PROSITE" id="PS50113">
    <property type="entry name" value="PAC"/>
    <property type="match status" value="1"/>
</dbReference>
<dbReference type="PROSITE" id="PS50109">
    <property type="entry name" value="HIS_KIN"/>
    <property type="match status" value="1"/>
</dbReference>
<dbReference type="GO" id="GO:0000155">
    <property type="term" value="F:phosphorelay sensor kinase activity"/>
    <property type="evidence" value="ECO:0007669"/>
    <property type="project" value="InterPro"/>
</dbReference>
<evidence type="ECO:0000256" key="7">
    <source>
        <dbReference type="ARBA" id="ARBA00022840"/>
    </source>
</evidence>
<evidence type="ECO:0000313" key="14">
    <source>
        <dbReference type="Proteomes" id="UP000276437"/>
    </source>
</evidence>
<name>A0A348AG94_9FIRM</name>
<dbReference type="InterPro" id="IPR005467">
    <property type="entry name" value="His_kinase_dom"/>
</dbReference>
<evidence type="ECO:0000256" key="8">
    <source>
        <dbReference type="ARBA" id="ARBA00023012"/>
    </source>
</evidence>
<reference evidence="13 14" key="1">
    <citation type="journal article" date="2018" name="Int. J. Syst. Evol. Microbiol.">
        <title>Methylomusa anaerophila gen. nov., sp. nov., an anaerobic methanol-utilizing bacterium isolated from a microbial fuel cell.</title>
        <authorList>
            <person name="Amano N."/>
            <person name="Yamamuro A."/>
            <person name="Miyahara M."/>
            <person name="Kouzuma A."/>
            <person name="Abe T."/>
            <person name="Watanabe K."/>
        </authorList>
    </citation>
    <scope>NUCLEOTIDE SEQUENCE [LARGE SCALE GENOMIC DNA]</scope>
    <source>
        <strain evidence="13 14">MMFC1</strain>
    </source>
</reference>
<feature type="domain" description="PAC" evidence="12">
    <location>
        <begin position="282"/>
        <end position="334"/>
    </location>
</feature>
<dbReference type="Pfam" id="PF08447">
    <property type="entry name" value="PAS_3"/>
    <property type="match status" value="1"/>
</dbReference>
<keyword evidence="4 13" id="KW-0808">Transferase</keyword>
<dbReference type="SMART" id="SM00388">
    <property type="entry name" value="HisKA"/>
    <property type="match status" value="1"/>
</dbReference>
<dbReference type="Pfam" id="PF00512">
    <property type="entry name" value="HisKA"/>
    <property type="match status" value="1"/>
</dbReference>
<protein>
    <recommendedName>
        <fullName evidence="2">histidine kinase</fullName>
        <ecNumber evidence="2">2.7.13.3</ecNumber>
    </recommendedName>
</protein>
<dbReference type="SUPFAM" id="SSF55785">
    <property type="entry name" value="PYP-like sensor domain (PAS domain)"/>
    <property type="match status" value="1"/>
</dbReference>
<feature type="transmembrane region" description="Helical" evidence="9">
    <location>
        <begin position="61"/>
        <end position="80"/>
    </location>
</feature>
<dbReference type="InterPro" id="IPR036890">
    <property type="entry name" value="HATPase_C_sf"/>
</dbReference>
<dbReference type="PANTHER" id="PTHR43065">
    <property type="entry name" value="SENSOR HISTIDINE KINASE"/>
    <property type="match status" value="1"/>
</dbReference>
<dbReference type="CDD" id="cd00130">
    <property type="entry name" value="PAS"/>
    <property type="match status" value="1"/>
</dbReference>
<keyword evidence="9" id="KW-1133">Transmembrane helix</keyword>
<evidence type="ECO:0000259" key="11">
    <source>
        <dbReference type="PROSITE" id="PS50112"/>
    </source>
</evidence>
<feature type="transmembrane region" description="Helical" evidence="9">
    <location>
        <begin position="149"/>
        <end position="168"/>
    </location>
</feature>
<dbReference type="EMBL" id="AP018449">
    <property type="protein sequence ID" value="BBB90092.1"/>
    <property type="molecule type" value="Genomic_DNA"/>
</dbReference>